<name>A0A0L0N3N0_TOLOC</name>
<evidence type="ECO:0000313" key="2">
    <source>
        <dbReference type="EMBL" id="KND88687.1"/>
    </source>
</evidence>
<gene>
    <name evidence="2" type="ORF">TOPH_06738</name>
</gene>
<accession>A0A0L0N3N0</accession>
<feature type="region of interest" description="Disordered" evidence="1">
    <location>
        <begin position="220"/>
        <end position="241"/>
    </location>
</feature>
<feature type="region of interest" description="Disordered" evidence="1">
    <location>
        <begin position="304"/>
        <end position="326"/>
    </location>
</feature>
<dbReference type="Proteomes" id="UP000036947">
    <property type="component" value="Unassembled WGS sequence"/>
</dbReference>
<dbReference type="OrthoDB" id="5404323at2759"/>
<feature type="compositionally biased region" description="Low complexity" evidence="1">
    <location>
        <begin position="362"/>
        <end position="375"/>
    </location>
</feature>
<dbReference type="STRING" id="1163406.A0A0L0N3N0"/>
<evidence type="ECO:0000256" key="1">
    <source>
        <dbReference type="SAM" id="MobiDB-lite"/>
    </source>
</evidence>
<feature type="compositionally biased region" description="Low complexity" evidence="1">
    <location>
        <begin position="69"/>
        <end position="78"/>
    </location>
</feature>
<protein>
    <submittedName>
        <fullName evidence="2">Uncharacterized protein</fullName>
    </submittedName>
</protein>
<feature type="compositionally biased region" description="Basic and acidic residues" evidence="1">
    <location>
        <begin position="379"/>
        <end position="396"/>
    </location>
</feature>
<keyword evidence="3" id="KW-1185">Reference proteome</keyword>
<dbReference type="AlphaFoldDB" id="A0A0L0N3N0"/>
<feature type="compositionally biased region" description="Polar residues" evidence="1">
    <location>
        <begin position="304"/>
        <end position="319"/>
    </location>
</feature>
<feature type="compositionally biased region" description="Basic residues" evidence="1">
    <location>
        <begin position="127"/>
        <end position="139"/>
    </location>
</feature>
<dbReference type="EMBL" id="LFRF01000024">
    <property type="protein sequence ID" value="KND88687.1"/>
    <property type="molecule type" value="Genomic_DNA"/>
</dbReference>
<feature type="compositionally biased region" description="Polar residues" evidence="1">
    <location>
        <begin position="464"/>
        <end position="484"/>
    </location>
</feature>
<evidence type="ECO:0000313" key="3">
    <source>
        <dbReference type="Proteomes" id="UP000036947"/>
    </source>
</evidence>
<comment type="caution">
    <text evidence="2">The sequence shown here is derived from an EMBL/GenBank/DDBJ whole genome shotgun (WGS) entry which is preliminary data.</text>
</comment>
<feature type="region of interest" description="Disordered" evidence="1">
    <location>
        <begin position="448"/>
        <end position="484"/>
    </location>
</feature>
<organism evidence="2 3">
    <name type="scientific">Tolypocladium ophioglossoides (strain CBS 100239)</name>
    <name type="common">Snaketongue truffleclub</name>
    <name type="synonym">Elaphocordyceps ophioglossoides</name>
    <dbReference type="NCBI Taxonomy" id="1163406"/>
    <lineage>
        <taxon>Eukaryota</taxon>
        <taxon>Fungi</taxon>
        <taxon>Dikarya</taxon>
        <taxon>Ascomycota</taxon>
        <taxon>Pezizomycotina</taxon>
        <taxon>Sordariomycetes</taxon>
        <taxon>Hypocreomycetidae</taxon>
        <taxon>Hypocreales</taxon>
        <taxon>Ophiocordycipitaceae</taxon>
        <taxon>Tolypocladium</taxon>
    </lineage>
</organism>
<feature type="region of interest" description="Disordered" evidence="1">
    <location>
        <begin position="1"/>
        <end position="140"/>
    </location>
</feature>
<reference evidence="2 3" key="1">
    <citation type="journal article" date="2015" name="BMC Genomics">
        <title>The genome of the truffle-parasite Tolypocladium ophioglossoides and the evolution of antifungal peptaibiotics.</title>
        <authorList>
            <person name="Quandt C.A."/>
            <person name="Bushley K.E."/>
            <person name="Spatafora J.W."/>
        </authorList>
    </citation>
    <scope>NUCLEOTIDE SEQUENCE [LARGE SCALE GENOMIC DNA]</scope>
    <source>
        <strain evidence="2 3">CBS 100239</strain>
    </source>
</reference>
<feature type="compositionally biased region" description="Basic and acidic residues" evidence="1">
    <location>
        <begin position="53"/>
        <end position="68"/>
    </location>
</feature>
<feature type="region of interest" description="Disordered" evidence="1">
    <location>
        <begin position="362"/>
        <end position="396"/>
    </location>
</feature>
<sequence length="501" mass="54451">MFLHAGASLHGHEYSARRSSSARIPPPKRHPLLRTALRPLATPELNSAAQAHTPEELAHRRPSLDDSSHPSSLSSRHSPASGSVIKKDLAVRFSGPDMDQAHTPLASEDEESVAGSELSDYTDVSIRRTKRKRAPRKSTRFALAHPAPQLRTKQRMLVQIRPRLLLQLQEIGDKRAIPAFDVVPSSLVAGTIIIPRLAKRFPRLLGARPELGQNDVLVVRSDDYGPSTPGSSPATDNAGDSLDDRDVVAVISAPPQQSNCAEIVLEGGATWVANLMANGSYEFTQIDDQGRTTTARWVRRSLASTRNSSVSIGPSHTPTSPQPPECKWTFSLIDPSSRRHPIMGSLTSDSVEIYDTYNTLSTSSRRYPPSRSFGPDVNGGHREPVSPASPRKEERATVTVTQEQRRVMIATATWISLHQQGWPASANPKLALSMAHCRSASSGVPARRQTFPAYDGDGSRAASPLSSLPYTQDSSVDQPAVNHQHSTVVPVRAMSTGRAFM</sequence>
<proteinExistence type="predicted"/>